<comment type="caution">
    <text evidence="2">The sequence shown here is derived from an EMBL/GenBank/DDBJ whole genome shotgun (WGS) entry which is preliminary data.</text>
</comment>
<evidence type="ECO:0000313" key="3">
    <source>
        <dbReference type="Proteomes" id="UP001215280"/>
    </source>
</evidence>
<name>A0AAD7MTX4_9AGAR</name>
<reference evidence="2" key="1">
    <citation type="submission" date="2023-03" db="EMBL/GenBank/DDBJ databases">
        <title>Massive genome expansion in bonnet fungi (Mycena s.s.) driven by repeated elements and novel gene families across ecological guilds.</title>
        <authorList>
            <consortium name="Lawrence Berkeley National Laboratory"/>
            <person name="Harder C.B."/>
            <person name="Miyauchi S."/>
            <person name="Viragh M."/>
            <person name="Kuo A."/>
            <person name="Thoen E."/>
            <person name="Andreopoulos B."/>
            <person name="Lu D."/>
            <person name="Skrede I."/>
            <person name="Drula E."/>
            <person name="Henrissat B."/>
            <person name="Morin E."/>
            <person name="Kohler A."/>
            <person name="Barry K."/>
            <person name="LaButti K."/>
            <person name="Morin E."/>
            <person name="Salamov A."/>
            <person name="Lipzen A."/>
            <person name="Mereny Z."/>
            <person name="Hegedus B."/>
            <person name="Baldrian P."/>
            <person name="Stursova M."/>
            <person name="Weitz H."/>
            <person name="Taylor A."/>
            <person name="Grigoriev I.V."/>
            <person name="Nagy L.G."/>
            <person name="Martin F."/>
            <person name="Kauserud H."/>
        </authorList>
    </citation>
    <scope>NUCLEOTIDE SEQUENCE</scope>
    <source>
        <strain evidence="2">CBHHK188m</strain>
    </source>
</reference>
<dbReference type="EMBL" id="JARJLG010000180">
    <property type="protein sequence ID" value="KAJ7731830.1"/>
    <property type="molecule type" value="Genomic_DNA"/>
</dbReference>
<feature type="region of interest" description="Disordered" evidence="1">
    <location>
        <begin position="123"/>
        <end position="152"/>
    </location>
</feature>
<evidence type="ECO:0000313" key="2">
    <source>
        <dbReference type="EMBL" id="KAJ7731830.1"/>
    </source>
</evidence>
<dbReference type="AlphaFoldDB" id="A0AAD7MTX4"/>
<proteinExistence type="predicted"/>
<protein>
    <submittedName>
        <fullName evidence="2">Uncharacterized protein</fullName>
    </submittedName>
</protein>
<organism evidence="2 3">
    <name type="scientific">Mycena maculata</name>
    <dbReference type="NCBI Taxonomy" id="230809"/>
    <lineage>
        <taxon>Eukaryota</taxon>
        <taxon>Fungi</taxon>
        <taxon>Dikarya</taxon>
        <taxon>Basidiomycota</taxon>
        <taxon>Agaricomycotina</taxon>
        <taxon>Agaricomycetes</taxon>
        <taxon>Agaricomycetidae</taxon>
        <taxon>Agaricales</taxon>
        <taxon>Marasmiineae</taxon>
        <taxon>Mycenaceae</taxon>
        <taxon>Mycena</taxon>
    </lineage>
</organism>
<keyword evidence="3" id="KW-1185">Reference proteome</keyword>
<sequence>MRVTGALTVALTLPSRFVPIPSPLPSGIFEDVDLSTPRTPFTPRNPFTPTRFASPPYATFPLTPAGDSWKIGTQGSIPALDRNREDIGSAPVTPTNTVPTPTAAPVKAAFPTAEMPSLPTAISARKHRHQPHGPTRAGSDPTRLRPSKPMPTLKFPTPAYLLPWDPLATSPPAPFPAVSARVFSNASLDKPEE</sequence>
<dbReference type="Proteomes" id="UP001215280">
    <property type="component" value="Unassembled WGS sequence"/>
</dbReference>
<gene>
    <name evidence="2" type="ORF">DFH07DRAFT_968650</name>
</gene>
<evidence type="ECO:0000256" key="1">
    <source>
        <dbReference type="SAM" id="MobiDB-lite"/>
    </source>
</evidence>
<accession>A0AAD7MTX4</accession>